<dbReference type="Gene3D" id="2.60.40.1180">
    <property type="entry name" value="Golgi alpha-mannosidase II"/>
    <property type="match status" value="1"/>
</dbReference>
<dbReference type="FunFam" id="1.20.1270.50:FF:000002">
    <property type="entry name" value="Alpha-mannosidase"/>
    <property type="match status" value="1"/>
</dbReference>
<evidence type="ECO:0000313" key="13">
    <source>
        <dbReference type="Proteomes" id="UP001152799"/>
    </source>
</evidence>
<dbReference type="EC" id="3.2.1.-" evidence="10"/>
<dbReference type="InterPro" id="IPR037094">
    <property type="entry name" value="Glyco_hydro_38_cen_sf"/>
</dbReference>
<dbReference type="Pfam" id="PF09261">
    <property type="entry name" value="Alpha-mann_mid"/>
    <property type="match status" value="1"/>
</dbReference>
<dbReference type="InterPro" id="IPR015341">
    <property type="entry name" value="Glyco_hydro_38_cen"/>
</dbReference>
<keyword evidence="13" id="KW-1185">Reference proteome</keyword>
<keyword evidence="9 10" id="KW-0326">Glycosidase</keyword>
<dbReference type="InterPro" id="IPR011013">
    <property type="entry name" value="Gal_mutarotase_sf_dom"/>
</dbReference>
<dbReference type="GO" id="GO:0046872">
    <property type="term" value="F:metal ion binding"/>
    <property type="evidence" value="ECO:0007669"/>
    <property type="project" value="UniProtKB-KW"/>
</dbReference>
<dbReference type="CDD" id="cd10810">
    <property type="entry name" value="GH38N_AMII_LAM_like"/>
    <property type="match status" value="1"/>
</dbReference>
<feature type="chain" id="PRO_5040539999" description="Alpha-mannosidase" evidence="10">
    <location>
        <begin position="21"/>
        <end position="1000"/>
    </location>
</feature>
<dbReference type="Gene3D" id="2.70.98.30">
    <property type="entry name" value="Golgi alpha-mannosidase II, domain 4"/>
    <property type="match status" value="1"/>
</dbReference>
<sequence length="1000" mass="113352">MKIRISILCLLFGSIALAAAYRINVKPAVTNSCVKCHETDPDKINVHLVHHSHDDVGWLKTVDQYFWGLNYTIVNVGVQYIITSVVNALWEHPDRRFIQVETAFFWKWWKSQDDVMRNKFKTLVDNGQLEIINGGWVMNDEACVNYQSTIDQFTWGFRILNDTLGQCGQPTIGWQIDPFGHSREHASILSKIGFDGLFFARLDMNDREQRKKDSNMDFLWKTSANNDDSVIFGSMFGPENIYYPPTGFCFDVLCGDDSIDDDPENDAYNVIDKANLFAENIKSYVKYYKTNHVLITMGGDFQYQAAEINFQNSDRLIKAFENNTEIKLLYSTPSCYLKAVYDVQPALVTKTDDFFPYGSADHTYWAGYFTSRQNFKRFERQSHNILQVAKQLTTIVSKYNSSSKVDVRPIKELREALGVMQHHDAITGTEKQHVARDYTKILARAVAQAEDTFTDYIGKLLGLPNLSSFTKLSSCILANMSICNTTQSSDGFIVFVYNPLAWPVNYTIRLPIDDYSTTVRPASFPIIFDILNPISNFSYVQLDNVHPAKYELNIMALEVPPLGTKVYHVHKVTAKKPYSSNEVVKQAAYLGDDRIGFKIDNDSGLLKSITMNGRTVEITQQFLYYTSHNGTNDTDPSGAYIFRPVAEAIPIVERPYLSSTFGFFVDEVEQKFNDWLTQIIRVHKGSNGTQNYIEFDWLVGPLNVSDGHGIEIITRYTVKDFKNEGTFYTDSNGREMIKRILNYRPTYSYNSSIEPIASNYYPVTSKISILDKQQDLQVSILNDRAQGGSSLNEGEIELMLHRRTLRDDSKGVEEPMNETEFGQGIVARGQHYLVLGPISGTQSDGKTVTAQERTIAQQKLLQPWVGVGDASKIPIGTIDYLISTSYSALKKSLPENINILTLEPWTETTYLLRLEHILEKNEDPNLSSEVTIDLSDLFAHFTITSVVETTLGANKNLESIESKPEWIYGYNEVPKKSSLAGTEVVLAPMDIKTFIVELAN</sequence>
<evidence type="ECO:0000256" key="5">
    <source>
        <dbReference type="ARBA" id="ARBA00022801"/>
    </source>
</evidence>
<keyword evidence="4 10" id="KW-0479">Metal-binding</keyword>
<feature type="domain" description="Glycoside hydrolase family 38 central" evidence="11">
    <location>
        <begin position="363"/>
        <end position="442"/>
    </location>
</feature>
<dbReference type="SMART" id="SM00872">
    <property type="entry name" value="Alpha-mann_mid"/>
    <property type="match status" value="1"/>
</dbReference>
<evidence type="ECO:0000256" key="8">
    <source>
        <dbReference type="ARBA" id="ARBA00023180"/>
    </source>
</evidence>
<name>A0A9N9QIE5_9CUCU</name>
<organism evidence="12 13">
    <name type="scientific">Ceutorhynchus assimilis</name>
    <name type="common">cabbage seed weevil</name>
    <dbReference type="NCBI Taxonomy" id="467358"/>
    <lineage>
        <taxon>Eukaryota</taxon>
        <taxon>Metazoa</taxon>
        <taxon>Ecdysozoa</taxon>
        <taxon>Arthropoda</taxon>
        <taxon>Hexapoda</taxon>
        <taxon>Insecta</taxon>
        <taxon>Pterygota</taxon>
        <taxon>Neoptera</taxon>
        <taxon>Endopterygota</taxon>
        <taxon>Coleoptera</taxon>
        <taxon>Polyphaga</taxon>
        <taxon>Cucujiformia</taxon>
        <taxon>Curculionidae</taxon>
        <taxon>Ceutorhynchinae</taxon>
        <taxon>Ceutorhynchus</taxon>
    </lineage>
</organism>
<dbReference type="InterPro" id="IPR050843">
    <property type="entry name" value="Glycosyl_Hydrlase_38"/>
</dbReference>
<comment type="cofactor">
    <cofactor evidence="10">
        <name>Zn(2+)</name>
        <dbReference type="ChEBI" id="CHEBI:29105"/>
    </cofactor>
    <text evidence="10">Binds 1 zinc ion per subunit.</text>
</comment>
<evidence type="ECO:0000256" key="10">
    <source>
        <dbReference type="RuleBase" id="RU361199"/>
    </source>
</evidence>
<dbReference type="FunFam" id="1.20.1270.50:FF:000003">
    <property type="entry name" value="Alpha-mannosidase"/>
    <property type="match status" value="1"/>
</dbReference>
<evidence type="ECO:0000259" key="11">
    <source>
        <dbReference type="SMART" id="SM00872"/>
    </source>
</evidence>
<dbReference type="SUPFAM" id="SSF74650">
    <property type="entry name" value="Galactose mutarotase-like"/>
    <property type="match status" value="1"/>
</dbReference>
<dbReference type="OrthoDB" id="2016903at2759"/>
<dbReference type="Proteomes" id="UP001152799">
    <property type="component" value="Chromosome 7"/>
</dbReference>
<dbReference type="Gene3D" id="1.20.1270.50">
    <property type="entry name" value="Glycoside hydrolase family 38, central domain"/>
    <property type="match status" value="2"/>
</dbReference>
<dbReference type="GO" id="GO:0004559">
    <property type="term" value="F:alpha-mannosidase activity"/>
    <property type="evidence" value="ECO:0007669"/>
    <property type="project" value="UniProtKB-EC"/>
</dbReference>
<protein>
    <recommendedName>
        <fullName evidence="3 10">Alpha-mannosidase</fullName>
        <ecNumber evidence="10">3.2.1.-</ecNumber>
    </recommendedName>
</protein>
<dbReference type="InterPro" id="IPR000602">
    <property type="entry name" value="Glyco_hydro_38_N"/>
</dbReference>
<evidence type="ECO:0000256" key="1">
    <source>
        <dbReference type="ARBA" id="ARBA00000365"/>
    </source>
</evidence>
<dbReference type="GO" id="GO:0005764">
    <property type="term" value="C:lysosome"/>
    <property type="evidence" value="ECO:0007669"/>
    <property type="project" value="TreeGrafter"/>
</dbReference>
<dbReference type="Gene3D" id="2.60.40.1360">
    <property type="match status" value="1"/>
</dbReference>
<dbReference type="Pfam" id="PF17677">
    <property type="entry name" value="Glyco_hydro38C2"/>
    <property type="match status" value="1"/>
</dbReference>
<dbReference type="InterPro" id="IPR011682">
    <property type="entry name" value="Glyco_hydro_38_C"/>
</dbReference>
<comment type="catalytic activity">
    <reaction evidence="1">
        <text>Hydrolysis of terminal, non-reducing alpha-D-mannose residues in alpha-D-mannosides.</text>
        <dbReference type="EC" id="3.2.1.24"/>
    </reaction>
</comment>
<dbReference type="GO" id="GO:0030246">
    <property type="term" value="F:carbohydrate binding"/>
    <property type="evidence" value="ECO:0007669"/>
    <property type="project" value="InterPro"/>
</dbReference>
<dbReference type="EMBL" id="OU892283">
    <property type="protein sequence ID" value="CAG9771778.1"/>
    <property type="molecule type" value="Genomic_DNA"/>
</dbReference>
<dbReference type="FunFam" id="3.20.110.10:FF:000001">
    <property type="entry name" value="Alpha-mannosidase"/>
    <property type="match status" value="1"/>
</dbReference>
<proteinExistence type="inferred from homology"/>
<feature type="signal peptide" evidence="10">
    <location>
        <begin position="1"/>
        <end position="20"/>
    </location>
</feature>
<keyword evidence="6 10" id="KW-0862">Zinc</keyword>
<dbReference type="PANTHER" id="PTHR11607">
    <property type="entry name" value="ALPHA-MANNOSIDASE"/>
    <property type="match status" value="1"/>
</dbReference>
<dbReference type="InterPro" id="IPR027291">
    <property type="entry name" value="Glyco_hydro_38_N_sf"/>
</dbReference>
<dbReference type="InterPro" id="IPR041147">
    <property type="entry name" value="GH38_C"/>
</dbReference>
<dbReference type="SUPFAM" id="SSF88688">
    <property type="entry name" value="Families 57/38 glycoside transferase middle domain"/>
    <property type="match status" value="1"/>
</dbReference>
<dbReference type="Gene3D" id="3.20.110.10">
    <property type="entry name" value="Glycoside hydrolase 38, N terminal domain"/>
    <property type="match status" value="1"/>
</dbReference>
<dbReference type="InterPro" id="IPR013780">
    <property type="entry name" value="Glyco_hydro_b"/>
</dbReference>
<evidence type="ECO:0000313" key="12">
    <source>
        <dbReference type="EMBL" id="CAG9771778.1"/>
    </source>
</evidence>
<dbReference type="Pfam" id="PF07748">
    <property type="entry name" value="Glyco_hydro_38C"/>
    <property type="match status" value="1"/>
</dbReference>
<dbReference type="InterPro" id="IPR011330">
    <property type="entry name" value="Glyco_hydro/deAcase_b/a-brl"/>
</dbReference>
<accession>A0A9N9QIE5</accession>
<dbReference type="PANTHER" id="PTHR11607:SF3">
    <property type="entry name" value="LYSOSOMAL ALPHA-MANNOSIDASE"/>
    <property type="match status" value="1"/>
</dbReference>
<dbReference type="FunFam" id="2.70.98.30:FF:000003">
    <property type="entry name" value="Alpha-mannosidase"/>
    <property type="match status" value="1"/>
</dbReference>
<dbReference type="GO" id="GO:0006013">
    <property type="term" value="P:mannose metabolic process"/>
    <property type="evidence" value="ECO:0007669"/>
    <property type="project" value="InterPro"/>
</dbReference>
<keyword evidence="7" id="KW-1015">Disulfide bond</keyword>
<dbReference type="Pfam" id="PF01074">
    <property type="entry name" value="Glyco_hydro_38N"/>
    <property type="match status" value="1"/>
</dbReference>
<keyword evidence="5 10" id="KW-0378">Hydrolase</keyword>
<comment type="similarity">
    <text evidence="2 10">Belongs to the glycosyl hydrolase 38 family.</text>
</comment>
<evidence type="ECO:0000256" key="2">
    <source>
        <dbReference type="ARBA" id="ARBA00009792"/>
    </source>
</evidence>
<evidence type="ECO:0000256" key="4">
    <source>
        <dbReference type="ARBA" id="ARBA00022723"/>
    </source>
</evidence>
<dbReference type="AlphaFoldDB" id="A0A9N9QIE5"/>
<dbReference type="SUPFAM" id="SSF88713">
    <property type="entry name" value="Glycoside hydrolase/deacetylase"/>
    <property type="match status" value="1"/>
</dbReference>
<dbReference type="InterPro" id="IPR028995">
    <property type="entry name" value="Glyco_hydro_57/38_cen_sf"/>
</dbReference>
<reference evidence="12" key="1">
    <citation type="submission" date="2022-01" db="EMBL/GenBank/DDBJ databases">
        <authorList>
            <person name="King R."/>
        </authorList>
    </citation>
    <scope>NUCLEOTIDE SEQUENCE</scope>
</reference>
<gene>
    <name evidence="12" type="ORF">CEUTPL_LOCUS12203</name>
</gene>
<keyword evidence="10" id="KW-0732">Signal</keyword>
<keyword evidence="8" id="KW-0325">Glycoprotein</keyword>
<evidence type="ECO:0000256" key="7">
    <source>
        <dbReference type="ARBA" id="ARBA00023157"/>
    </source>
</evidence>
<evidence type="ECO:0000256" key="9">
    <source>
        <dbReference type="ARBA" id="ARBA00023295"/>
    </source>
</evidence>
<evidence type="ECO:0000256" key="6">
    <source>
        <dbReference type="ARBA" id="ARBA00022833"/>
    </source>
</evidence>
<evidence type="ECO:0000256" key="3">
    <source>
        <dbReference type="ARBA" id="ARBA00012752"/>
    </source>
</evidence>